<organism evidence="1 2">
    <name type="scientific">Lactarius akahatsu</name>
    <dbReference type="NCBI Taxonomy" id="416441"/>
    <lineage>
        <taxon>Eukaryota</taxon>
        <taxon>Fungi</taxon>
        <taxon>Dikarya</taxon>
        <taxon>Basidiomycota</taxon>
        <taxon>Agaricomycotina</taxon>
        <taxon>Agaricomycetes</taxon>
        <taxon>Russulales</taxon>
        <taxon>Russulaceae</taxon>
        <taxon>Lactarius</taxon>
    </lineage>
</organism>
<sequence>MLLFDEREEKASSNGSGFPSGCFILRSVSSRRLLDVASNSVRDSAPIILWPEKDHSLFENLRRPEADNQVFFIDSSGTLCARASGHAVDVEDGRLVLRHRHPRTQPYPNAYSHPPPCFRYDGTDRFLTADFECDPAFAGGTAWRAKTFYVTAIPRRRRRTILDGASGALASAFRNPLSLLGGKQVTAQDPVAAGTDDTFNLREDEVEELNHGDETEVDDDPARDRAVRVVGMTLEERLELGDKALARRRWEVVPLRTTATRNASSS</sequence>
<dbReference type="SUPFAM" id="SSF50370">
    <property type="entry name" value="Ricin B-like lectins"/>
    <property type="match status" value="1"/>
</dbReference>
<evidence type="ECO:0000313" key="2">
    <source>
        <dbReference type="Proteomes" id="UP001201163"/>
    </source>
</evidence>
<dbReference type="Proteomes" id="UP001201163">
    <property type="component" value="Unassembled WGS sequence"/>
</dbReference>
<proteinExistence type="predicted"/>
<dbReference type="AlphaFoldDB" id="A0AAD4QDZ8"/>
<gene>
    <name evidence="1" type="ORF">EDB92DRAFT_563017</name>
</gene>
<comment type="caution">
    <text evidence="1">The sequence shown here is derived from an EMBL/GenBank/DDBJ whole genome shotgun (WGS) entry which is preliminary data.</text>
</comment>
<name>A0AAD4QDZ8_9AGAM</name>
<evidence type="ECO:0000313" key="1">
    <source>
        <dbReference type="EMBL" id="KAH8992379.1"/>
    </source>
</evidence>
<accession>A0AAD4QDZ8</accession>
<dbReference type="InterPro" id="IPR035992">
    <property type="entry name" value="Ricin_B-like_lectins"/>
</dbReference>
<dbReference type="CDD" id="cd00161">
    <property type="entry name" value="beta-trefoil_Ricin-like"/>
    <property type="match status" value="1"/>
</dbReference>
<reference evidence="1" key="1">
    <citation type="submission" date="2022-01" db="EMBL/GenBank/DDBJ databases">
        <title>Comparative genomics reveals a dynamic genome evolution in the ectomycorrhizal milk-cap (Lactarius) mushrooms.</title>
        <authorList>
            <consortium name="DOE Joint Genome Institute"/>
            <person name="Lebreton A."/>
            <person name="Tang N."/>
            <person name="Kuo A."/>
            <person name="LaButti K."/>
            <person name="Drula E."/>
            <person name="Barry K."/>
            <person name="Clum A."/>
            <person name="Lipzen A."/>
            <person name="Mousain D."/>
            <person name="Ng V."/>
            <person name="Wang R."/>
            <person name="Wang X."/>
            <person name="Dai Y."/>
            <person name="Henrissat B."/>
            <person name="Grigoriev I.V."/>
            <person name="Guerin-Laguette A."/>
            <person name="Yu F."/>
            <person name="Martin F.M."/>
        </authorList>
    </citation>
    <scope>NUCLEOTIDE SEQUENCE</scope>
    <source>
        <strain evidence="1">QP</strain>
    </source>
</reference>
<keyword evidence="2" id="KW-1185">Reference proteome</keyword>
<dbReference type="Gene3D" id="2.80.10.50">
    <property type="match status" value="1"/>
</dbReference>
<protein>
    <submittedName>
        <fullName evidence="1">Uncharacterized protein</fullName>
    </submittedName>
</protein>
<dbReference type="EMBL" id="JAKELL010000022">
    <property type="protein sequence ID" value="KAH8992379.1"/>
    <property type="molecule type" value="Genomic_DNA"/>
</dbReference>